<dbReference type="Proteomes" id="UP000002899">
    <property type="component" value="Chromosome IV"/>
</dbReference>
<protein>
    <submittedName>
        <fullName evidence="2">Uncharacterized protein</fullName>
    </submittedName>
</protein>
<feature type="region of interest" description="Disordered" evidence="1">
    <location>
        <begin position="777"/>
        <end position="797"/>
    </location>
</feature>
<feature type="region of interest" description="Disordered" evidence="1">
    <location>
        <begin position="491"/>
        <end position="524"/>
    </location>
</feature>
<reference evidence="2 3" key="1">
    <citation type="journal article" date="2012" name="Nucleic Acids Res.">
        <title>Sequencing of the smallest Apicomplexan genome from the human pathogen Babesia microti.</title>
        <authorList>
            <person name="Cornillot E."/>
            <person name="Hadj-Kaddour K."/>
            <person name="Dassouli A."/>
            <person name="Noel B."/>
            <person name="Ranwez V."/>
            <person name="Vacherie B."/>
            <person name="Augagneur Y."/>
            <person name="Bres V."/>
            <person name="Duclos A."/>
            <person name="Randazzo S."/>
            <person name="Carcy B."/>
            <person name="Debierre-Grockiego F."/>
            <person name="Delbecq S."/>
            <person name="Moubri-Menage K."/>
            <person name="Shams-Eldin H."/>
            <person name="Usmani-Brown S."/>
            <person name="Bringaud F."/>
            <person name="Wincker P."/>
            <person name="Vivares C.P."/>
            <person name="Schwarz R.T."/>
            <person name="Schetters T.P."/>
            <person name="Krause P.J."/>
            <person name="Gorenflot A."/>
            <person name="Berry V."/>
            <person name="Barbe V."/>
            <person name="Ben Mamoun C."/>
        </authorList>
    </citation>
    <scope>NUCLEOTIDE SEQUENCE [LARGE SCALE GENOMIC DNA]</scope>
    <source>
        <strain evidence="2 3">RI</strain>
    </source>
</reference>
<keyword evidence="3" id="KW-1185">Reference proteome</keyword>
<proteinExistence type="predicted"/>
<sequence>MDLPLGPNSSSGKFNMDHSTPWPRNLYFHIKRREWRARYIYQGKKRMKNFSLKRYSCEASLILGAHFLREMRRRRIPSDSEIAAWDSELRAVLPQFQCNAFEPNSKCRKTSESNPITPYKSKSMVTEGELGKNLPDNNNASDVIMHYHAPVLLPGKNDSNNTYISNATANQNAFATAMANGKPLANKILEKIPHKFKDAIHDINKLICIASQSVPYIPLGGVFTPDPKCPLKLMTRKRSKTTSGSEPDDFEGFLLKNEYLQDHLSPSNLQDDYFNVCHTLNQLSQECSGGKQEKPEFKESDFYTYQVVDEKIAKTTSVGKMPSIYHRLRCATNTISTLNKWHNVRITLDKNIRKQYTSDRADGLFPLYMDTNVIARNAIISTPLNANSGFCINQKNIVGDVKSKKVRKRDDLPESTRIRHIGISEFCSLVSNVIRQVESNLETISQMSKCPALLDDPRMYIKQSLNSSIPNFPSITNSTCGLEKNFKLKTDQDTTNSSGATNPIATAKTTLSDSDHAESDTPPGNYRMPISSIYNVNNSLYDYVNSSRYLPKTPIALRESVVDCDSNYATRLFKHISPPNNNTKKITSPSNLNLLCSSGLLALINQAQYTMDPEELASIILSAMMINHQQSDEPVFVDKDANAKCQKVEYINGVVVLHDEQNIPSIQNIDKNQLLVQYQAQAVAKLKRALSFCTMGNKMTIRGQIGIKISMLLNDVLKVAQHKTKLLAILDKLRHLDKRAMEVAAESEKLHKALYYYYQSLVAGEVNTSDTGGNNNCVTDNNADGKSEDKVEAEKPTVEKKLGKLPSNYLEELLNLEVLHMACETIMETKIKLTEQIINFLYHQCAIMDKIIPENLCKAIEIILCGKDKKCI</sequence>
<evidence type="ECO:0000256" key="1">
    <source>
        <dbReference type="SAM" id="MobiDB-lite"/>
    </source>
</evidence>
<dbReference type="GeneID" id="24426415"/>
<dbReference type="EMBL" id="LN871599">
    <property type="protein sequence ID" value="SIO73851.1"/>
    <property type="molecule type" value="Genomic_DNA"/>
</dbReference>
<feature type="compositionally biased region" description="Basic and acidic residues" evidence="1">
    <location>
        <begin position="783"/>
        <end position="797"/>
    </location>
</feature>
<dbReference type="AlphaFoldDB" id="A0A1N6LYA6"/>
<gene>
    <name evidence="2" type="ORF">BmR1_04g08916</name>
</gene>
<evidence type="ECO:0000313" key="2">
    <source>
        <dbReference type="EMBL" id="SIO73851.1"/>
    </source>
</evidence>
<accession>A0A1N6LYA6</accession>
<reference evidence="2 3" key="2">
    <citation type="journal article" date="2013" name="PLoS ONE">
        <title>Whole genome mapping and re-organization of the nuclear and mitochondrial genomes of Babesia microti isolates.</title>
        <authorList>
            <person name="Cornillot E."/>
            <person name="Dassouli A."/>
            <person name="Garg A."/>
            <person name="Pachikara N."/>
            <person name="Randazzo S."/>
            <person name="Depoix D."/>
            <person name="Carcy B."/>
            <person name="Delbecq S."/>
            <person name="Frutos R."/>
            <person name="Silva J.C."/>
            <person name="Sutton R."/>
            <person name="Krause P.J."/>
            <person name="Mamoun C.B."/>
        </authorList>
    </citation>
    <scope>NUCLEOTIDE SEQUENCE [LARGE SCALE GENOMIC DNA]</scope>
    <source>
        <strain evidence="2 3">RI</strain>
    </source>
</reference>
<organism evidence="2 3">
    <name type="scientific">Babesia microti (strain RI)</name>
    <dbReference type="NCBI Taxonomy" id="1133968"/>
    <lineage>
        <taxon>Eukaryota</taxon>
        <taxon>Sar</taxon>
        <taxon>Alveolata</taxon>
        <taxon>Apicomplexa</taxon>
        <taxon>Aconoidasida</taxon>
        <taxon>Piroplasmida</taxon>
        <taxon>Babesiidae</taxon>
        <taxon>Babesia</taxon>
    </lineage>
</organism>
<feature type="compositionally biased region" description="Polar residues" evidence="1">
    <location>
        <begin position="493"/>
        <end position="512"/>
    </location>
</feature>
<name>A0A1N6LYA6_BABMR</name>
<dbReference type="KEGG" id="bmic:BmR1_04g08916"/>
<evidence type="ECO:0000313" key="3">
    <source>
        <dbReference type="Proteomes" id="UP000002899"/>
    </source>
</evidence>
<dbReference type="OrthoDB" id="332920at2759"/>
<reference evidence="2 3" key="3">
    <citation type="journal article" date="2016" name="Sci. Rep.">
        <title>Genome-wide diversity and gene expression profiling of Babesia microti isolates identify polymorphic genes that mediate host-pathogen interactions.</title>
        <authorList>
            <person name="Silva J.C."/>
            <person name="Cornillot E."/>
            <person name="McCracken C."/>
            <person name="Usmani-Brown S."/>
            <person name="Dwivedi A."/>
            <person name="Ifeonu O.O."/>
            <person name="Crabtree J."/>
            <person name="Gotia H.T."/>
            <person name="Virji A.Z."/>
            <person name="Reynes C."/>
            <person name="Colinge J."/>
            <person name="Kumar V."/>
            <person name="Lawres L."/>
            <person name="Pazzi J.E."/>
            <person name="Pablo J.V."/>
            <person name="Hung C."/>
            <person name="Brancato J."/>
            <person name="Kumari P."/>
            <person name="Orvis J."/>
            <person name="Tretina K."/>
            <person name="Chibucos M."/>
            <person name="Ott S."/>
            <person name="Sadzewicz L."/>
            <person name="Sengamalay N."/>
            <person name="Shetty A.C."/>
            <person name="Su Q."/>
            <person name="Tallon L."/>
            <person name="Fraser C.M."/>
            <person name="Frutos R."/>
            <person name="Molina D.M."/>
            <person name="Krause P.J."/>
            <person name="Ben Mamoun C."/>
        </authorList>
    </citation>
    <scope>NUCLEOTIDE SEQUENCE [LARGE SCALE GENOMIC DNA]</scope>
    <source>
        <strain evidence="2 3">RI</strain>
    </source>
</reference>
<dbReference type="VEuPathDB" id="PiroplasmaDB:BmR1_04g08916"/>
<dbReference type="RefSeq" id="XP_021337904.1">
    <property type="nucleotide sequence ID" value="XM_021482733.1"/>
</dbReference>